<evidence type="ECO:0000313" key="3">
    <source>
        <dbReference type="EMBL" id="QQZ10200.1"/>
    </source>
</evidence>
<evidence type="ECO:0000259" key="2">
    <source>
        <dbReference type="SMART" id="SM00849"/>
    </source>
</evidence>
<feature type="domain" description="Metallo-beta-lactamase" evidence="2">
    <location>
        <begin position="40"/>
        <end position="234"/>
    </location>
</feature>
<feature type="signal peptide" evidence="1">
    <location>
        <begin position="1"/>
        <end position="21"/>
    </location>
</feature>
<evidence type="ECO:0000313" key="4">
    <source>
        <dbReference type="Proteomes" id="UP000595691"/>
    </source>
</evidence>
<dbReference type="CDD" id="cd07731">
    <property type="entry name" value="ComA-like_MBL-fold"/>
    <property type="match status" value="1"/>
</dbReference>
<keyword evidence="4" id="KW-1185">Reference proteome</keyword>
<evidence type="ECO:0000256" key="1">
    <source>
        <dbReference type="SAM" id="SignalP"/>
    </source>
</evidence>
<dbReference type="PANTHER" id="PTHR30619">
    <property type="entry name" value="DNA INTERNALIZATION/COMPETENCE PROTEIN COMEC/REC2"/>
    <property type="match status" value="1"/>
</dbReference>
<name>A0ABX7E4G4_9BACI</name>
<dbReference type="SUPFAM" id="SSF56281">
    <property type="entry name" value="Metallo-hydrolase/oxidoreductase"/>
    <property type="match status" value="1"/>
</dbReference>
<dbReference type="InterPro" id="IPR001279">
    <property type="entry name" value="Metallo-B-lactamas"/>
</dbReference>
<dbReference type="SMART" id="SM00849">
    <property type="entry name" value="Lactamase_B"/>
    <property type="match status" value="1"/>
</dbReference>
<keyword evidence="1" id="KW-0732">Signal</keyword>
<reference evidence="3 4" key="1">
    <citation type="submission" date="2020-11" db="EMBL/GenBank/DDBJ databases">
        <title>Taxonomic evaluation of the Bacillus sporothermodurans group of bacteria based on whole genome sequences.</title>
        <authorList>
            <person name="Fiedler G."/>
            <person name="Herbstmann A.-D."/>
            <person name="Doll E."/>
            <person name="Wenning M."/>
            <person name="Brinks E."/>
            <person name="Kabisch J."/>
            <person name="Breitenwieser F."/>
            <person name="Lappann M."/>
            <person name="Boehnlein C."/>
            <person name="Franz C."/>
        </authorList>
    </citation>
    <scope>NUCLEOTIDE SEQUENCE [LARGE SCALE GENOMIC DNA]</scope>
    <source>
        <strain evidence="3 4">JCM 19841</strain>
    </source>
</reference>
<sequence>MMKIQKLVMSFILLLSFAIFPSTSHGVSKNLYVHFIDVDQGDSIYIKTPAGDDILIDGGNRDGSDVVTYLKKQKVKDIDVMISTHPDADHTGGLDEVLKAFKVKSVYAPKVSHTTQVYKDFLSAVKHEGVKIKSATKGVTLPLKGVTAKFIAPVKTYSTNDLNDWSAVLKLTYGSKSFLFTGDAETKSETDMIHSNQSLKADVLKVGHHGANTSTSSAFLHAVHPTYAVISVGKGNQYGHPTSTVLKRLGSNKVKVFRTDTQGTIIAKTDGKSLSFNSAPVSSTTSTSKSSAKGKSSYKLFAKLDNTRPKQYSTIHLTVKGIPTGTYKAVFHYKSKNTTYNGKIGKSLPVKISRASTSFRVKIDVTAKYKGKTYKTQTSFIPK</sequence>
<accession>A0ABX7E4G4</accession>
<dbReference type="PANTHER" id="PTHR30619:SF7">
    <property type="entry name" value="BETA-LACTAMASE DOMAIN PROTEIN"/>
    <property type="match status" value="1"/>
</dbReference>
<dbReference type="Proteomes" id="UP000595691">
    <property type="component" value="Chromosome"/>
</dbReference>
<dbReference type="InterPro" id="IPR035681">
    <property type="entry name" value="ComA-like_MBL"/>
</dbReference>
<dbReference type="Pfam" id="PF00753">
    <property type="entry name" value="Lactamase_B"/>
    <property type="match status" value="1"/>
</dbReference>
<protein>
    <submittedName>
        <fullName evidence="3">MBL fold metallo-hydrolase</fullName>
    </submittedName>
</protein>
<gene>
    <name evidence="3" type="ORF">I5776_04375</name>
</gene>
<organism evidence="3 4">
    <name type="scientific">Heyndrickxia vini</name>
    <dbReference type="NCBI Taxonomy" id="1476025"/>
    <lineage>
        <taxon>Bacteria</taxon>
        <taxon>Bacillati</taxon>
        <taxon>Bacillota</taxon>
        <taxon>Bacilli</taxon>
        <taxon>Bacillales</taxon>
        <taxon>Bacillaceae</taxon>
        <taxon>Heyndrickxia</taxon>
    </lineage>
</organism>
<dbReference type="EMBL" id="CP065425">
    <property type="protein sequence ID" value="QQZ10200.1"/>
    <property type="molecule type" value="Genomic_DNA"/>
</dbReference>
<dbReference type="InterPro" id="IPR036866">
    <property type="entry name" value="RibonucZ/Hydroxyglut_hydro"/>
</dbReference>
<feature type="chain" id="PRO_5045737319" evidence="1">
    <location>
        <begin position="22"/>
        <end position="383"/>
    </location>
</feature>
<dbReference type="Gene3D" id="3.60.15.10">
    <property type="entry name" value="Ribonuclease Z/Hydroxyacylglutathione hydrolase-like"/>
    <property type="match status" value="1"/>
</dbReference>
<proteinExistence type="predicted"/>
<dbReference type="InterPro" id="IPR052159">
    <property type="entry name" value="Competence_DNA_uptake"/>
</dbReference>